<evidence type="ECO:0000259" key="1">
    <source>
        <dbReference type="PROSITE" id="PS50878"/>
    </source>
</evidence>
<dbReference type="EnsemblMetazoa" id="CJA40764.1">
    <property type="protein sequence ID" value="CJA40764.1"/>
    <property type="gene ID" value="WBGene00216612"/>
</dbReference>
<dbReference type="GO" id="GO:0015074">
    <property type="term" value="P:DNA integration"/>
    <property type="evidence" value="ECO:0007669"/>
    <property type="project" value="InterPro"/>
</dbReference>
<accession>A0A8R1IY84</accession>
<feature type="domain" description="Reverse transcriptase" evidence="1">
    <location>
        <begin position="102"/>
        <end position="320"/>
    </location>
</feature>
<dbReference type="Gene3D" id="3.30.70.270">
    <property type="match status" value="1"/>
</dbReference>
<dbReference type="PANTHER" id="PTHR47331:SF4">
    <property type="entry name" value="PEPTIDASE S1 DOMAIN-CONTAINING PROTEIN"/>
    <property type="match status" value="1"/>
</dbReference>
<sequence>ERVGQMFELEHVGISPPDANDLKQTKDDYLIQKFKQEAILKDGKIHVSLPYNGRQQELKDNYPIAIKRLAALTKNLKKDKKTMNEYHNIIKTQLEMGIIEKVEEQQRPANIPIYYIPHRNVMKEDSLTTKLRIVLDASSHMVDTLSLNDCLHAGPSILQSIFGILLRARLSNYLLVADIEKAFHQVRLQKQYRDVTRFLWLSEPELGVTPANVITYRFSRLPFGVSCSPFLLAITILMYLDLNPHEINNKIIQNLYVDNVMITTNEEKELKEIYTSTKDIFNKMGMNLREYQMNSTDARKSIPEMDRAKDDIVKLLGHMWNSTKDTLTIKIPKPPENVPTKREIVSFLASIYDPMGMLSPITVPLKEVIQDLWQEEISWKEKIPGHAMKKWETIKATFEETNYTMQRRLVQDYNYEKVQLLIFSDASERHFAITAYLHFEFNKKKPITKLIMSKSKVKPKSTEISIPRLELMGIEIAVNAAITLEKELAIKKLSTIKFFSDSMIALYWNLKPTFHHCPTDQNPADIASRGSTIAKLMNNKLWEDGPEFLKLPQSEWPIRLEGTISYPTEFRELIEKEVAWKKQQKPKTRKSTVLTVSPTEQEPQSIVRYKTARSFDKLTTTMAMVLRWFVRKFPDKKWNTRIMTKLQKLEKSEKQQTIHAIENQIKQRKVIREYIISDHYQDQKRRGNLAPKGLELIEDESGVLRHPRDLDNSKLPFESKHPIYLVKNHTLTDLIVRDIHRENAHLAPNHMTGAVLQKYWIPKLGTVIRKITQRCYRCRKQTGHAFQYPYSKILPTCRTIPASPFSHVGLDYFGPILYTNSRGKSNKTWVMLITCLVTRAVHLELVPDNSTITYLMAMKRYFGRRGVPKSILCDNAPAFKLGNKMINDEIRNSHHESQTLTTFLAAREIELKYITPLSPWQGGIYERIVGIIKNQFYKTISKEELSYVELETVLIEVEAAVNSRPITKNSANPDDPIALRPIDFLIPNVCLTIPDNSNAIQEITTEGQVEKLTREYQNGLNKLYLKLWDIWNTQYLLNLKESKTKRHNYTSIKPKKGNLAPSAVREARECLHYQTATVENDDQFFRRMWPSLHQIVNKCSYRHFRDRVKTIGSPKHSILWLDWLVDEPDHQCNAIFIHNLKSVTMERELKRYTKKCVVYSLSDKHKETTRYQDPRYSVLTLRQNISSKARAMAWGVDHYARDPDSVDLAYFTVVQVHKLRYDSINIFYDGSQHIKSLFAKSPFDEANLATCQFNVIYNRPKGRLARREFRATWKRLMYDRRYLVANVRKISGGDALSLLILNISEPYCWSKYISSQSFLVKNI</sequence>
<reference evidence="3" key="2">
    <citation type="submission" date="2022-06" db="UniProtKB">
        <authorList>
            <consortium name="EnsemblMetazoa"/>
        </authorList>
    </citation>
    <scope>IDENTIFICATION</scope>
    <source>
        <strain evidence="3">DF5081</strain>
    </source>
</reference>
<dbReference type="InterPro" id="IPR001584">
    <property type="entry name" value="Integrase_cat-core"/>
</dbReference>
<keyword evidence="4" id="KW-1185">Reference proteome</keyword>
<dbReference type="InterPro" id="IPR008042">
    <property type="entry name" value="Retrotrans_Pao"/>
</dbReference>
<dbReference type="InterPro" id="IPR043128">
    <property type="entry name" value="Rev_trsase/Diguanyl_cyclase"/>
</dbReference>
<dbReference type="InterPro" id="IPR036397">
    <property type="entry name" value="RNaseH_sf"/>
</dbReference>
<dbReference type="Gene3D" id="3.30.420.10">
    <property type="entry name" value="Ribonuclease H-like superfamily/Ribonuclease H"/>
    <property type="match status" value="1"/>
</dbReference>
<dbReference type="SUPFAM" id="SSF56672">
    <property type="entry name" value="DNA/RNA polymerases"/>
    <property type="match status" value="1"/>
</dbReference>
<dbReference type="InterPro" id="IPR012337">
    <property type="entry name" value="RNaseH-like_sf"/>
</dbReference>
<proteinExistence type="predicted"/>
<evidence type="ECO:0000313" key="4">
    <source>
        <dbReference type="Proteomes" id="UP000005237"/>
    </source>
</evidence>
<dbReference type="GO" id="GO:0003676">
    <property type="term" value="F:nucleic acid binding"/>
    <property type="evidence" value="ECO:0007669"/>
    <property type="project" value="InterPro"/>
</dbReference>
<dbReference type="Proteomes" id="UP000005237">
    <property type="component" value="Unassembled WGS sequence"/>
</dbReference>
<dbReference type="PANTHER" id="PTHR47331">
    <property type="entry name" value="PHD-TYPE DOMAIN-CONTAINING PROTEIN"/>
    <property type="match status" value="1"/>
</dbReference>
<dbReference type="GO" id="GO:0042575">
    <property type="term" value="C:DNA polymerase complex"/>
    <property type="evidence" value="ECO:0007669"/>
    <property type="project" value="UniProtKB-ARBA"/>
</dbReference>
<reference evidence="4" key="1">
    <citation type="submission" date="2010-08" db="EMBL/GenBank/DDBJ databases">
        <authorList>
            <consortium name="Caenorhabditis japonica Sequencing Consortium"/>
            <person name="Wilson R.K."/>
        </authorList>
    </citation>
    <scope>NUCLEOTIDE SEQUENCE [LARGE SCALE GENOMIC DNA]</scope>
    <source>
        <strain evidence="4">DF5081</strain>
    </source>
</reference>
<dbReference type="InterPro" id="IPR000477">
    <property type="entry name" value="RT_dom"/>
</dbReference>
<dbReference type="InterPro" id="IPR043502">
    <property type="entry name" value="DNA/RNA_pol_sf"/>
</dbReference>
<dbReference type="Pfam" id="PF00078">
    <property type="entry name" value="RVT_1"/>
    <property type="match status" value="1"/>
</dbReference>
<evidence type="ECO:0000259" key="2">
    <source>
        <dbReference type="PROSITE" id="PS50994"/>
    </source>
</evidence>
<protein>
    <recommendedName>
        <fullName evidence="5">Integrase catalytic domain-containing protein</fullName>
    </recommendedName>
</protein>
<dbReference type="Gene3D" id="1.10.340.70">
    <property type="match status" value="1"/>
</dbReference>
<dbReference type="Gene3D" id="3.10.10.10">
    <property type="entry name" value="HIV Type 1 Reverse Transcriptase, subunit A, domain 1"/>
    <property type="match status" value="1"/>
</dbReference>
<dbReference type="InterPro" id="IPR041588">
    <property type="entry name" value="Integrase_H2C2"/>
</dbReference>
<evidence type="ECO:0008006" key="5">
    <source>
        <dbReference type="Google" id="ProtNLM"/>
    </source>
</evidence>
<evidence type="ECO:0000313" key="3">
    <source>
        <dbReference type="EnsemblMetazoa" id="CJA40764.1"/>
    </source>
</evidence>
<feature type="domain" description="Integrase catalytic" evidence="2">
    <location>
        <begin position="800"/>
        <end position="984"/>
    </location>
</feature>
<dbReference type="SUPFAM" id="SSF53098">
    <property type="entry name" value="Ribonuclease H-like"/>
    <property type="match status" value="1"/>
</dbReference>
<dbReference type="Pfam" id="PF17921">
    <property type="entry name" value="Integrase_H2C2"/>
    <property type="match status" value="1"/>
</dbReference>
<dbReference type="CDD" id="cd01644">
    <property type="entry name" value="RT_pepA17"/>
    <property type="match status" value="1"/>
</dbReference>
<dbReference type="PROSITE" id="PS50878">
    <property type="entry name" value="RT_POL"/>
    <property type="match status" value="1"/>
</dbReference>
<dbReference type="Pfam" id="PF05380">
    <property type="entry name" value="Peptidase_A17"/>
    <property type="match status" value="1"/>
</dbReference>
<organism evidence="3 4">
    <name type="scientific">Caenorhabditis japonica</name>
    <dbReference type="NCBI Taxonomy" id="281687"/>
    <lineage>
        <taxon>Eukaryota</taxon>
        <taxon>Metazoa</taxon>
        <taxon>Ecdysozoa</taxon>
        <taxon>Nematoda</taxon>
        <taxon>Chromadorea</taxon>
        <taxon>Rhabditida</taxon>
        <taxon>Rhabditina</taxon>
        <taxon>Rhabditomorpha</taxon>
        <taxon>Rhabditoidea</taxon>
        <taxon>Rhabditidae</taxon>
        <taxon>Peloderinae</taxon>
        <taxon>Caenorhabditis</taxon>
    </lineage>
</organism>
<name>A0A8R1IY84_CAEJA</name>
<dbReference type="PROSITE" id="PS50994">
    <property type="entry name" value="INTEGRASE"/>
    <property type="match status" value="1"/>
</dbReference>